<feature type="signal peptide" evidence="1">
    <location>
        <begin position="1"/>
        <end position="15"/>
    </location>
</feature>
<organism evidence="2 3">
    <name type="scientific">Trichonephila inaurata madagascariensis</name>
    <dbReference type="NCBI Taxonomy" id="2747483"/>
    <lineage>
        <taxon>Eukaryota</taxon>
        <taxon>Metazoa</taxon>
        <taxon>Ecdysozoa</taxon>
        <taxon>Arthropoda</taxon>
        <taxon>Chelicerata</taxon>
        <taxon>Arachnida</taxon>
        <taxon>Araneae</taxon>
        <taxon>Araneomorphae</taxon>
        <taxon>Entelegynae</taxon>
        <taxon>Araneoidea</taxon>
        <taxon>Nephilidae</taxon>
        <taxon>Trichonephila</taxon>
        <taxon>Trichonephila inaurata</taxon>
    </lineage>
</organism>
<name>A0A8X6XZH5_9ARAC</name>
<evidence type="ECO:0000313" key="3">
    <source>
        <dbReference type="Proteomes" id="UP000886998"/>
    </source>
</evidence>
<protein>
    <recommendedName>
        <fullName evidence="4">Secreted protein</fullName>
    </recommendedName>
</protein>
<dbReference type="Proteomes" id="UP000886998">
    <property type="component" value="Unassembled WGS sequence"/>
</dbReference>
<comment type="caution">
    <text evidence="2">The sequence shown here is derived from an EMBL/GenBank/DDBJ whole genome shotgun (WGS) entry which is preliminary data.</text>
</comment>
<sequence length="92" mass="10233">MLVRLGCVLRQCGLAFPTFGDPGLSCCCWNTPGYRCIFFCCCWTTNGCRCLALLSCCSDVSCCNGHLTFQFSWCRQVFFQESLALFYSCGAS</sequence>
<dbReference type="AlphaFoldDB" id="A0A8X6XZH5"/>
<reference evidence="2" key="1">
    <citation type="submission" date="2020-08" db="EMBL/GenBank/DDBJ databases">
        <title>Multicomponent nature underlies the extraordinary mechanical properties of spider dragline silk.</title>
        <authorList>
            <person name="Kono N."/>
            <person name="Nakamura H."/>
            <person name="Mori M."/>
            <person name="Yoshida Y."/>
            <person name="Ohtoshi R."/>
            <person name="Malay A.D."/>
            <person name="Moran D.A.P."/>
            <person name="Tomita M."/>
            <person name="Numata K."/>
            <person name="Arakawa K."/>
        </authorList>
    </citation>
    <scope>NUCLEOTIDE SEQUENCE</scope>
</reference>
<keyword evidence="3" id="KW-1185">Reference proteome</keyword>
<evidence type="ECO:0008006" key="4">
    <source>
        <dbReference type="Google" id="ProtNLM"/>
    </source>
</evidence>
<proteinExistence type="predicted"/>
<feature type="chain" id="PRO_5036449583" description="Secreted protein" evidence="1">
    <location>
        <begin position="16"/>
        <end position="92"/>
    </location>
</feature>
<dbReference type="EMBL" id="BMAV01013874">
    <property type="protein sequence ID" value="GFY61876.1"/>
    <property type="molecule type" value="Genomic_DNA"/>
</dbReference>
<evidence type="ECO:0000256" key="1">
    <source>
        <dbReference type="SAM" id="SignalP"/>
    </source>
</evidence>
<evidence type="ECO:0000313" key="2">
    <source>
        <dbReference type="EMBL" id="GFY61876.1"/>
    </source>
</evidence>
<gene>
    <name evidence="2" type="ORF">TNIN_232321</name>
</gene>
<accession>A0A8X6XZH5</accession>
<keyword evidence="1" id="KW-0732">Signal</keyword>